<dbReference type="FunFam" id="1.25.40.1040:FF:000006">
    <property type="entry name" value="CFIA complex component Rna14, putative"/>
    <property type="match status" value="1"/>
</dbReference>
<dbReference type="SUPFAM" id="SSF48452">
    <property type="entry name" value="TPR-like"/>
    <property type="match status" value="2"/>
</dbReference>
<feature type="domain" description="Suppressor of forked" evidence="9">
    <location>
        <begin position="208"/>
        <end position="816"/>
    </location>
</feature>
<dbReference type="InterPro" id="IPR045243">
    <property type="entry name" value="Rna14-like"/>
</dbReference>
<gene>
    <name evidence="10" type="ORF">B7463_g7106</name>
</gene>
<evidence type="ECO:0000256" key="5">
    <source>
        <dbReference type="ARBA" id="ARBA00022737"/>
    </source>
</evidence>
<dbReference type="STRING" id="5539.A0A3E2H7F7"/>
<reference evidence="10 11" key="1">
    <citation type="submission" date="2018-05" db="EMBL/GenBank/DDBJ databases">
        <title>Draft genome sequence of Scytalidium lignicola DSM 105466, a ubiquitous saprotrophic fungus.</title>
        <authorList>
            <person name="Buettner E."/>
            <person name="Gebauer A.M."/>
            <person name="Hofrichter M."/>
            <person name="Liers C."/>
            <person name="Kellner H."/>
        </authorList>
    </citation>
    <scope>NUCLEOTIDE SEQUENCE [LARGE SCALE GENOMIC DNA]</scope>
    <source>
        <strain evidence="10 11">DSM 105466</strain>
    </source>
</reference>
<evidence type="ECO:0000313" key="10">
    <source>
        <dbReference type="EMBL" id="RFU29247.1"/>
    </source>
</evidence>
<feature type="region of interest" description="Disordered" evidence="8">
    <location>
        <begin position="969"/>
        <end position="988"/>
    </location>
</feature>
<accession>A0A3E2H7F7</accession>
<feature type="non-terminal residue" evidence="10">
    <location>
        <position position="1"/>
    </location>
</feature>
<name>A0A3E2H7F7_SCYLI</name>
<keyword evidence="6 7" id="KW-0539">Nucleus</keyword>
<feature type="non-terminal residue" evidence="10">
    <location>
        <position position="988"/>
    </location>
</feature>
<dbReference type="GO" id="GO:0180010">
    <property type="term" value="P:co-transcriptional mRNA 3'-end processing, cleavage and polyadenylation pathway"/>
    <property type="evidence" value="ECO:0007669"/>
    <property type="project" value="UniProtKB-UniRule"/>
</dbReference>
<dbReference type="InterPro" id="IPR003107">
    <property type="entry name" value="HAT"/>
</dbReference>
<dbReference type="GO" id="GO:0005737">
    <property type="term" value="C:cytoplasm"/>
    <property type="evidence" value="ECO:0007669"/>
    <property type="project" value="UniProtKB-SubCell"/>
</dbReference>
<dbReference type="GO" id="GO:0003729">
    <property type="term" value="F:mRNA binding"/>
    <property type="evidence" value="ECO:0007669"/>
    <property type="project" value="TreeGrafter"/>
</dbReference>
<dbReference type="InterPro" id="IPR011990">
    <property type="entry name" value="TPR-like_helical_dom_sf"/>
</dbReference>
<dbReference type="OrthoDB" id="26282at2759"/>
<comment type="caution">
    <text evidence="10">The sequence shown here is derived from an EMBL/GenBank/DDBJ whole genome shotgun (WGS) entry which is preliminary data.</text>
</comment>
<dbReference type="InterPro" id="IPR008847">
    <property type="entry name" value="Suf"/>
</dbReference>
<dbReference type="Gene3D" id="1.25.40.1040">
    <property type="match status" value="1"/>
</dbReference>
<dbReference type="PANTHER" id="PTHR19980:SF0">
    <property type="entry name" value="CLEAVAGE STIMULATION FACTOR SUBUNIT 3"/>
    <property type="match status" value="1"/>
</dbReference>
<evidence type="ECO:0000256" key="7">
    <source>
        <dbReference type="RuleBase" id="RU369035"/>
    </source>
</evidence>
<feature type="compositionally biased region" description="Polar residues" evidence="8">
    <location>
        <begin position="75"/>
        <end position="91"/>
    </location>
</feature>
<feature type="compositionally biased region" description="Basic and acidic residues" evidence="8">
    <location>
        <begin position="30"/>
        <end position="44"/>
    </location>
</feature>
<feature type="region of interest" description="Disordered" evidence="8">
    <location>
        <begin position="1"/>
        <end position="156"/>
    </location>
</feature>
<dbReference type="SMART" id="SM00386">
    <property type="entry name" value="HAT"/>
    <property type="match status" value="6"/>
</dbReference>
<keyword evidence="3 7" id="KW-0963">Cytoplasm</keyword>
<sequence length="988" mass="110563">MQAKQESLAWEDGADGTTAEGGIPSNTDHNNQEDNKETHTDEQVPRAFSPSSDAGAVSDGGEYDPLSVTLLPSAIPSSVMQEEPSRSSSVASGRKPKTVGGFIADDSDEEYDLSTPVSLPIGSHLQAPAANTPNRSLSHSPLQNPVSQIDSQSQTGTQMSNLMSAGLASSGATARPSPLREVLTSHSVTPAASVVHTSAAPKARLPHDRIGALEDRIKEDPRGDMDAWLSLISEHRKRNKLDDARAVYERFFKVFPTAAEIWVAYLEMELENDNFSAAEQIFGKSLLTVPNVQLWSVYLDYIRRRNDLTIDASGQARATVSQAYDFVLSNIGVDRDSGKIWQDYIQFIRSAPGHIGGSSWQDQQKMDQLRKAYQRAICVPMSSVNALWKEYDQFEMSLNKLTGRKFLQEKSPAYMSARSANTAIENQTQGLARTTLPRLPPALGFEGDQDYLHQVELWKRWIQWEQEDPLVLKADELDVYKQRILYVYKQAIMALRFWPEMWVDSAEWCFANGMDKEGDTFLDDGIAANPESCLLSFKKADRLESNLSESDGGPTEKGAIVRAPHDKLLDSLYDLIKQLKVREERDLVRLEESSAIDDSISAIISKAAEDDDEESEASDKVAREEAKANQRKAIQDGYAMQTKLLQKTISFVWIALMRAMRRIQGKGSIKDGGSRKILSDARARGKLTSDVYVANALIEHHVYKDPAGTKIFERGAKLFPEDENFILEYLKHLLSIGDTTNARVTFETAVSRLTAKPELLPKAKVLYSYFHKYESQYGELSQIKKLESRMAELYPDDPKLLRFSQRYSVEGFDPTAVRLIVSPKAQMKLKTVMQSIEQPTSVQNSPRPQFLQEASPRPYVPQITNSPKRPFPIEDIESDMNRPRKLARGESPLKGAAGRRLDQQKRMQAATPTWQSNGPPPFVIPRDITFLLSIIPRAEFYNAARFKADALVRLLAHTPVPDYTVWKARQGQSQPAARGTYDGYGYNR</sequence>
<comment type="function">
    <text evidence="1 7">Component of the cleavage factor IA (CFIA) complex, which is involved in the endonucleolytic cleavage during polyadenylation-dependent pre-mRNA 3'-end formation.</text>
</comment>
<feature type="compositionally biased region" description="Polar residues" evidence="8">
    <location>
        <begin position="129"/>
        <end position="156"/>
    </location>
</feature>
<dbReference type="AlphaFoldDB" id="A0A3E2H7F7"/>
<evidence type="ECO:0000256" key="2">
    <source>
        <dbReference type="ARBA" id="ARBA00004496"/>
    </source>
</evidence>
<proteinExistence type="predicted"/>
<feature type="region of interest" description="Disordered" evidence="8">
    <location>
        <begin position="885"/>
        <end position="904"/>
    </location>
</feature>
<keyword evidence="5" id="KW-0677">Repeat</keyword>
<dbReference type="OMA" id="VQLWSVY"/>
<dbReference type="EMBL" id="NCSJ02000135">
    <property type="protein sequence ID" value="RFU29247.1"/>
    <property type="molecule type" value="Genomic_DNA"/>
</dbReference>
<dbReference type="Pfam" id="PF05843">
    <property type="entry name" value="Suf"/>
    <property type="match status" value="1"/>
</dbReference>
<evidence type="ECO:0000256" key="4">
    <source>
        <dbReference type="ARBA" id="ARBA00022664"/>
    </source>
</evidence>
<organism evidence="10 11">
    <name type="scientific">Scytalidium lignicola</name>
    <name type="common">Hyphomycete</name>
    <dbReference type="NCBI Taxonomy" id="5539"/>
    <lineage>
        <taxon>Eukaryota</taxon>
        <taxon>Fungi</taxon>
        <taxon>Dikarya</taxon>
        <taxon>Ascomycota</taxon>
        <taxon>Pezizomycotina</taxon>
        <taxon>Leotiomycetes</taxon>
        <taxon>Leotiomycetes incertae sedis</taxon>
        <taxon>Scytalidium</taxon>
    </lineage>
</organism>
<evidence type="ECO:0000313" key="11">
    <source>
        <dbReference type="Proteomes" id="UP000258309"/>
    </source>
</evidence>
<keyword evidence="11" id="KW-1185">Reference proteome</keyword>
<keyword evidence="4 7" id="KW-0507">mRNA processing</keyword>
<comment type="subcellular location">
    <subcellularLocation>
        <location evidence="2 7">Cytoplasm</location>
    </subcellularLocation>
    <subcellularLocation>
        <location evidence="7">Nucleus</location>
    </subcellularLocation>
    <text evidence="7">Nucleus and/or cytoplasm.</text>
</comment>
<evidence type="ECO:0000256" key="8">
    <source>
        <dbReference type="SAM" id="MobiDB-lite"/>
    </source>
</evidence>
<dbReference type="PANTHER" id="PTHR19980">
    <property type="entry name" value="RNA CLEAVAGE STIMULATION FACTOR"/>
    <property type="match status" value="1"/>
</dbReference>
<evidence type="ECO:0000256" key="3">
    <source>
        <dbReference type="ARBA" id="ARBA00022490"/>
    </source>
</evidence>
<dbReference type="Proteomes" id="UP000258309">
    <property type="component" value="Unassembled WGS sequence"/>
</dbReference>
<evidence type="ECO:0000256" key="6">
    <source>
        <dbReference type="ARBA" id="ARBA00023242"/>
    </source>
</evidence>
<evidence type="ECO:0000259" key="9">
    <source>
        <dbReference type="Pfam" id="PF05843"/>
    </source>
</evidence>
<protein>
    <recommendedName>
        <fullName evidence="7">mRNA 3'-end-processing protein RNA14</fullName>
    </recommendedName>
</protein>
<evidence type="ECO:0000256" key="1">
    <source>
        <dbReference type="ARBA" id="ARBA00002863"/>
    </source>
</evidence>
<dbReference type="GO" id="GO:0005634">
    <property type="term" value="C:nucleus"/>
    <property type="evidence" value="ECO:0007669"/>
    <property type="project" value="UniProtKB-SubCell"/>
</dbReference>